<dbReference type="EC" id="6.3.2.13" evidence="15 20"/>
<evidence type="ECO:0000256" key="8">
    <source>
        <dbReference type="ARBA" id="ARBA00022842"/>
    </source>
</evidence>
<feature type="binding site" evidence="20">
    <location>
        <position position="179"/>
    </location>
    <ligand>
        <name>UDP-N-acetyl-alpha-D-muramoyl-L-alanyl-D-glutamate</name>
        <dbReference type="ChEBI" id="CHEBI:83900"/>
    </ligand>
</feature>
<keyword evidence="12 20" id="KW-0961">Cell wall biogenesis/degradation</keyword>
<dbReference type="GO" id="GO:0009252">
    <property type="term" value="P:peptidoglycan biosynthetic process"/>
    <property type="evidence" value="ECO:0007669"/>
    <property type="project" value="UniProtKB-UniRule"/>
</dbReference>
<feature type="domain" description="Mur ligase central" evidence="24">
    <location>
        <begin position="108"/>
        <end position="314"/>
    </location>
</feature>
<comment type="caution">
    <text evidence="20">Lacks conserved residue(s) required for the propagation of feature annotation.</text>
</comment>
<feature type="binding site" evidence="20">
    <location>
        <position position="463"/>
    </location>
    <ligand>
        <name>meso-2,6-diaminopimelate</name>
        <dbReference type="ChEBI" id="CHEBI:57791"/>
    </ligand>
</feature>
<sequence>MMKLTEIVDVLHFYRQSKDIENLSIKGLEIDSRNVEQGDLFICIKGFTVDGHLYAQQAEKQGAVAVIAEKPVDVSIPVILVNDTTKAVALLANKFYDYPTEKLNVIGVTGTNGKTSVTYLLEAIFKEQRKKTGLIGTIQMKMEDDCFDVKNTTPDSLFLQRSFQQMVNRKIDTVFMEVSSHALDLGRVYGCDFDIAVFTNLSQDHLDYHESMEDYLHAKSLLFSQLGNRYDEKKPKFAVVNKDDPHSKMLIKSTSQPVITYGIEKQADIQAIDVKLDANGSTFLLKTFDEEVRITSKLMGNFSVYNMLAAASAALCTGIPLHTIKRALESTTGVSGRFEPVNLGQPFGVIVDYAHTPDSLENVLETIRSFVKRKVYVVVGCGGDRDKSKRPLMAGAAVKYADLAIFTSDNPRTEDPQAILNDMVAGLQGNNFQVIENRQQAIDEAIRLAEKDDIVLIAGKGHETYQLVKGEVHDFDDRLVAANAIKFNWNKEN</sequence>
<dbReference type="UniPathway" id="UPA00219"/>
<dbReference type="InterPro" id="IPR035911">
    <property type="entry name" value="MurE/MurF_N"/>
</dbReference>
<evidence type="ECO:0000256" key="18">
    <source>
        <dbReference type="ARBA" id="ARBA00076158"/>
    </source>
</evidence>
<evidence type="ECO:0000313" key="26">
    <source>
        <dbReference type="Proteomes" id="UP000182347"/>
    </source>
</evidence>
<feature type="domain" description="Mur ligase N-terminal catalytic" evidence="22">
    <location>
        <begin position="25"/>
        <end position="89"/>
    </location>
</feature>
<comment type="cofactor">
    <cofactor evidence="20">
        <name>Mg(2+)</name>
        <dbReference type="ChEBI" id="CHEBI:18420"/>
    </cofactor>
</comment>
<comment type="PTM">
    <text evidence="20">Carboxylation is probably crucial for Mg(2+) binding and, consequently, for the gamma-phosphate positioning of ATP.</text>
</comment>
<feature type="binding site" evidence="20">
    <location>
        <begin position="110"/>
        <end position="116"/>
    </location>
    <ligand>
        <name>ATP</name>
        <dbReference type="ChEBI" id="CHEBI:30616"/>
    </ligand>
</feature>
<dbReference type="InterPro" id="IPR013221">
    <property type="entry name" value="Mur_ligase_cen"/>
</dbReference>
<dbReference type="Pfam" id="PF01225">
    <property type="entry name" value="Mur_ligase"/>
    <property type="match status" value="1"/>
</dbReference>
<evidence type="ECO:0000256" key="16">
    <source>
        <dbReference type="ARBA" id="ARBA00072883"/>
    </source>
</evidence>
<feature type="binding site" evidence="20">
    <location>
        <begin position="409"/>
        <end position="412"/>
    </location>
    <ligand>
        <name>meso-2,6-diaminopimelate</name>
        <dbReference type="ChEBI" id="CHEBI:57791"/>
    </ligand>
</feature>
<evidence type="ECO:0000256" key="15">
    <source>
        <dbReference type="ARBA" id="ARBA00066633"/>
    </source>
</evidence>
<feature type="binding site" evidence="20">
    <location>
        <position position="459"/>
    </location>
    <ligand>
        <name>meso-2,6-diaminopimelate</name>
        <dbReference type="ChEBI" id="CHEBI:57791"/>
    </ligand>
</feature>
<dbReference type="InterPro" id="IPR005761">
    <property type="entry name" value="UDP-N-AcMur-Glu-dNH2Pim_ligase"/>
</dbReference>
<proteinExistence type="inferred from homology"/>
<dbReference type="STRING" id="482461.SAMN05216244_0701"/>
<keyword evidence="9 20" id="KW-0133">Cell shape</keyword>
<accession>A0A1G9MRM7</accession>
<evidence type="ECO:0000259" key="23">
    <source>
        <dbReference type="Pfam" id="PF02875"/>
    </source>
</evidence>
<dbReference type="Pfam" id="PF08245">
    <property type="entry name" value="Mur_ligase_M"/>
    <property type="match status" value="1"/>
</dbReference>
<dbReference type="NCBIfam" id="TIGR01085">
    <property type="entry name" value="murE"/>
    <property type="match status" value="1"/>
</dbReference>
<keyword evidence="26" id="KW-1185">Reference proteome</keyword>
<evidence type="ECO:0000256" key="1">
    <source>
        <dbReference type="ARBA" id="ARBA00004752"/>
    </source>
</evidence>
<evidence type="ECO:0000256" key="14">
    <source>
        <dbReference type="ARBA" id="ARBA00056782"/>
    </source>
</evidence>
<dbReference type="GO" id="GO:0008360">
    <property type="term" value="P:regulation of cell shape"/>
    <property type="evidence" value="ECO:0007669"/>
    <property type="project" value="UniProtKB-KW"/>
</dbReference>
<dbReference type="Gene3D" id="3.40.1190.10">
    <property type="entry name" value="Mur-like, catalytic domain"/>
    <property type="match status" value="1"/>
</dbReference>
<evidence type="ECO:0000256" key="6">
    <source>
        <dbReference type="ARBA" id="ARBA00022741"/>
    </source>
</evidence>
<protein>
    <recommendedName>
        <fullName evidence="16 20">UDP-N-acetylmuramoyl-L-alanyl-D-glutamate--2,6-diaminopimelate ligase</fullName>
        <ecNumber evidence="15 20">6.3.2.13</ecNumber>
    </recommendedName>
    <alternativeName>
        <fullName evidence="17 20">Meso-A2pm-adding enzyme</fullName>
    </alternativeName>
    <alternativeName>
        <fullName evidence="18 20">Meso-diaminopimelate-adding enzyme</fullName>
    </alternativeName>
    <alternativeName>
        <fullName evidence="19 20">UDP-MurNAc-L-Ala-D-Glu:meso-diaminopimelate ligase</fullName>
    </alternativeName>
    <alternativeName>
        <fullName evidence="20">UDP-MurNAc-tripeptide synthetase</fullName>
    </alternativeName>
    <alternativeName>
        <fullName evidence="20">UDP-N-acetylmuramyl-tripeptide synthetase</fullName>
    </alternativeName>
</protein>
<dbReference type="InterPro" id="IPR036565">
    <property type="entry name" value="Mur-like_cat_sf"/>
</dbReference>
<evidence type="ECO:0000256" key="4">
    <source>
        <dbReference type="ARBA" id="ARBA00022598"/>
    </source>
</evidence>
<keyword evidence="7 20" id="KW-0067">ATP-binding</keyword>
<evidence type="ECO:0000256" key="3">
    <source>
        <dbReference type="ARBA" id="ARBA00022490"/>
    </source>
</evidence>
<dbReference type="InterPro" id="IPR000713">
    <property type="entry name" value="Mur_ligase_N"/>
</dbReference>
<dbReference type="InterPro" id="IPR004101">
    <property type="entry name" value="Mur_ligase_C"/>
</dbReference>
<feature type="binding site" evidence="20">
    <location>
        <position position="151"/>
    </location>
    <ligand>
        <name>UDP-N-acetyl-alpha-D-muramoyl-L-alanyl-D-glutamate</name>
        <dbReference type="ChEBI" id="CHEBI:83900"/>
    </ligand>
</feature>
<evidence type="ECO:0000259" key="22">
    <source>
        <dbReference type="Pfam" id="PF01225"/>
    </source>
</evidence>
<dbReference type="FunFam" id="3.40.1390.10:FF:000005">
    <property type="entry name" value="UDP-N-acetylmuramoyl-L-alanyl-D-glutamate--2,6-diaminopimelate ligase"/>
    <property type="match status" value="1"/>
</dbReference>
<reference evidence="26" key="1">
    <citation type="submission" date="2016-10" db="EMBL/GenBank/DDBJ databases">
        <authorList>
            <person name="Varghese N."/>
            <person name="Submissions S."/>
        </authorList>
    </citation>
    <scope>NUCLEOTIDE SEQUENCE [LARGE SCALE GENOMIC DNA]</scope>
    <source>
        <strain evidence="26">CGMCC 1.6199</strain>
    </source>
</reference>
<keyword evidence="5 20" id="KW-0132">Cell division</keyword>
<feature type="binding site" evidence="20">
    <location>
        <position position="385"/>
    </location>
    <ligand>
        <name>meso-2,6-diaminopimelate</name>
        <dbReference type="ChEBI" id="CHEBI:57791"/>
    </ligand>
</feature>
<keyword evidence="3 20" id="KW-0963">Cytoplasm</keyword>
<keyword evidence="4 20" id="KW-0436">Ligase</keyword>
<dbReference type="FunFam" id="3.90.190.20:FF:000006">
    <property type="entry name" value="UDP-N-acetylmuramoyl-L-alanyl-D-glutamate--2,6-diaminopimelate ligase"/>
    <property type="match status" value="1"/>
</dbReference>
<keyword evidence="6 20" id="KW-0547">Nucleotide-binding</keyword>
<dbReference type="SUPFAM" id="SSF63418">
    <property type="entry name" value="MurE/MurF N-terminal domain"/>
    <property type="match status" value="1"/>
</dbReference>
<evidence type="ECO:0000256" key="21">
    <source>
        <dbReference type="RuleBase" id="RU004135"/>
    </source>
</evidence>
<evidence type="ECO:0000313" key="25">
    <source>
        <dbReference type="EMBL" id="SDL76952.1"/>
    </source>
</evidence>
<evidence type="ECO:0000256" key="19">
    <source>
        <dbReference type="ARBA" id="ARBA00081560"/>
    </source>
</evidence>
<feature type="binding site" evidence="20">
    <location>
        <position position="32"/>
    </location>
    <ligand>
        <name>UDP-N-acetyl-alpha-D-muramoyl-L-alanyl-D-glutamate</name>
        <dbReference type="ChEBI" id="CHEBI:83900"/>
    </ligand>
</feature>
<evidence type="ECO:0000256" key="11">
    <source>
        <dbReference type="ARBA" id="ARBA00023306"/>
    </source>
</evidence>
<keyword evidence="11 20" id="KW-0131">Cell cycle</keyword>
<comment type="catalytic activity">
    <reaction evidence="13 20">
        <text>UDP-N-acetyl-alpha-D-muramoyl-L-alanyl-D-glutamate + meso-2,6-diaminopimelate + ATP = UDP-N-acetyl-alpha-D-muramoyl-L-alanyl-gamma-D-glutamyl-meso-2,6-diaminopimelate + ADP + phosphate + H(+)</text>
        <dbReference type="Rhea" id="RHEA:23676"/>
        <dbReference type="ChEBI" id="CHEBI:15378"/>
        <dbReference type="ChEBI" id="CHEBI:30616"/>
        <dbReference type="ChEBI" id="CHEBI:43474"/>
        <dbReference type="ChEBI" id="CHEBI:57791"/>
        <dbReference type="ChEBI" id="CHEBI:83900"/>
        <dbReference type="ChEBI" id="CHEBI:83905"/>
        <dbReference type="ChEBI" id="CHEBI:456216"/>
        <dbReference type="EC" id="6.3.2.13"/>
    </reaction>
</comment>
<keyword evidence="10 20" id="KW-0573">Peptidoglycan synthesis</keyword>
<evidence type="ECO:0000256" key="2">
    <source>
        <dbReference type="ARBA" id="ARBA00005898"/>
    </source>
</evidence>
<dbReference type="Gene3D" id="3.40.1390.10">
    <property type="entry name" value="MurE/MurF, N-terminal domain"/>
    <property type="match status" value="1"/>
</dbReference>
<organism evidence="25 26">
    <name type="scientific">Sediminibacillus halophilus</name>
    <dbReference type="NCBI Taxonomy" id="482461"/>
    <lineage>
        <taxon>Bacteria</taxon>
        <taxon>Bacillati</taxon>
        <taxon>Bacillota</taxon>
        <taxon>Bacilli</taxon>
        <taxon>Bacillales</taxon>
        <taxon>Bacillaceae</taxon>
        <taxon>Sediminibacillus</taxon>
    </lineage>
</organism>
<dbReference type="GO" id="GO:0008765">
    <property type="term" value="F:UDP-N-acetylmuramoylalanyl-D-glutamate-2,6-diaminopimelate ligase activity"/>
    <property type="evidence" value="ECO:0007669"/>
    <property type="project" value="UniProtKB-UniRule"/>
</dbReference>
<dbReference type="GO" id="GO:0000287">
    <property type="term" value="F:magnesium ion binding"/>
    <property type="evidence" value="ECO:0007669"/>
    <property type="project" value="UniProtKB-UniRule"/>
</dbReference>
<dbReference type="PANTHER" id="PTHR23135:SF4">
    <property type="entry name" value="UDP-N-ACETYLMURAMOYL-L-ALANYL-D-GLUTAMATE--2,6-DIAMINOPIMELATE LIGASE MURE HOMOLOG, CHLOROPLASTIC"/>
    <property type="match status" value="1"/>
</dbReference>
<evidence type="ECO:0000256" key="17">
    <source>
        <dbReference type="ARBA" id="ARBA00075482"/>
    </source>
</evidence>
<comment type="subcellular location">
    <subcellularLocation>
        <location evidence="20 21">Cytoplasm</location>
    </subcellularLocation>
</comment>
<dbReference type="HAMAP" id="MF_00208">
    <property type="entry name" value="MurE"/>
    <property type="match status" value="1"/>
</dbReference>
<comment type="pathway">
    <text evidence="1 20 21">Cell wall biogenesis; peptidoglycan biosynthesis.</text>
</comment>
<dbReference type="GO" id="GO:0005737">
    <property type="term" value="C:cytoplasm"/>
    <property type="evidence" value="ECO:0007669"/>
    <property type="project" value="UniProtKB-SubCell"/>
</dbReference>
<evidence type="ECO:0000256" key="9">
    <source>
        <dbReference type="ARBA" id="ARBA00022960"/>
    </source>
</evidence>
<dbReference type="NCBIfam" id="NF001126">
    <property type="entry name" value="PRK00139.1-4"/>
    <property type="match status" value="1"/>
</dbReference>
<dbReference type="InterPro" id="IPR036615">
    <property type="entry name" value="Mur_ligase_C_dom_sf"/>
</dbReference>
<feature type="binding site" evidence="20">
    <location>
        <begin position="152"/>
        <end position="153"/>
    </location>
    <ligand>
        <name>UDP-N-acetyl-alpha-D-muramoyl-L-alanyl-D-glutamate</name>
        <dbReference type="ChEBI" id="CHEBI:83900"/>
    </ligand>
</feature>
<feature type="modified residue" description="N6-carboxylysine" evidence="20">
    <location>
        <position position="219"/>
    </location>
</feature>
<feature type="short sequence motif" description="Meso-diaminopimelate recognition motif" evidence="20">
    <location>
        <begin position="409"/>
        <end position="412"/>
    </location>
</feature>
<comment type="similarity">
    <text evidence="2 20">Belongs to the MurCDEF family. MurE subfamily.</text>
</comment>
<feature type="domain" description="Mur ligase C-terminal" evidence="23">
    <location>
        <begin position="336"/>
        <end position="461"/>
    </location>
</feature>
<evidence type="ECO:0000256" key="10">
    <source>
        <dbReference type="ARBA" id="ARBA00022984"/>
    </source>
</evidence>
<evidence type="ECO:0000256" key="7">
    <source>
        <dbReference type="ARBA" id="ARBA00022840"/>
    </source>
</evidence>
<comment type="function">
    <text evidence="14 20">Catalyzes the addition of meso-diaminopimelic acid to the nucleotide precursor UDP-N-acetylmuramoyl-L-alanyl-D-glutamate (UMAG) in the biosynthesis of bacterial cell-wall peptidoglycan.</text>
</comment>
<dbReference type="GO" id="GO:0071555">
    <property type="term" value="P:cell wall organization"/>
    <property type="evidence" value="ECO:0007669"/>
    <property type="project" value="UniProtKB-KW"/>
</dbReference>
<dbReference type="Pfam" id="PF02875">
    <property type="entry name" value="Mur_ligase_C"/>
    <property type="match status" value="1"/>
</dbReference>
<dbReference type="EMBL" id="FNHF01000001">
    <property type="protein sequence ID" value="SDL76952.1"/>
    <property type="molecule type" value="Genomic_DNA"/>
</dbReference>
<evidence type="ECO:0000256" key="20">
    <source>
        <dbReference type="HAMAP-Rule" id="MF_00208"/>
    </source>
</evidence>
<feature type="binding site" evidence="20">
    <location>
        <position position="187"/>
    </location>
    <ligand>
        <name>UDP-N-acetyl-alpha-D-muramoyl-L-alanyl-D-glutamate</name>
        <dbReference type="ChEBI" id="CHEBI:83900"/>
    </ligand>
</feature>
<evidence type="ECO:0000259" key="24">
    <source>
        <dbReference type="Pfam" id="PF08245"/>
    </source>
</evidence>
<evidence type="ECO:0000256" key="13">
    <source>
        <dbReference type="ARBA" id="ARBA00050251"/>
    </source>
</evidence>
<keyword evidence="8 20" id="KW-0460">Magnesium</keyword>
<dbReference type="Proteomes" id="UP000182347">
    <property type="component" value="Unassembled WGS sequence"/>
</dbReference>
<dbReference type="GO" id="GO:0051301">
    <property type="term" value="P:cell division"/>
    <property type="evidence" value="ECO:0007669"/>
    <property type="project" value="UniProtKB-KW"/>
</dbReference>
<dbReference type="PANTHER" id="PTHR23135">
    <property type="entry name" value="MUR LIGASE FAMILY MEMBER"/>
    <property type="match status" value="1"/>
</dbReference>
<gene>
    <name evidence="20" type="primary">murE</name>
    <name evidence="25" type="ORF">SAMN05216244_0701</name>
</gene>
<dbReference type="SUPFAM" id="SSF53623">
    <property type="entry name" value="MurD-like peptide ligases, catalytic domain"/>
    <property type="match status" value="1"/>
</dbReference>
<dbReference type="GO" id="GO:0005524">
    <property type="term" value="F:ATP binding"/>
    <property type="evidence" value="ECO:0007669"/>
    <property type="project" value="UniProtKB-UniRule"/>
</dbReference>
<dbReference type="AlphaFoldDB" id="A0A1G9MRM7"/>
<dbReference type="Gene3D" id="3.90.190.20">
    <property type="entry name" value="Mur ligase, C-terminal domain"/>
    <property type="match status" value="1"/>
</dbReference>
<dbReference type="SUPFAM" id="SSF53244">
    <property type="entry name" value="MurD-like peptide ligases, peptide-binding domain"/>
    <property type="match status" value="1"/>
</dbReference>
<name>A0A1G9MRM7_9BACI</name>
<evidence type="ECO:0000256" key="5">
    <source>
        <dbReference type="ARBA" id="ARBA00022618"/>
    </source>
</evidence>
<evidence type="ECO:0000256" key="12">
    <source>
        <dbReference type="ARBA" id="ARBA00023316"/>
    </source>
</evidence>
<dbReference type="NCBIfam" id="NF001124">
    <property type="entry name" value="PRK00139.1-2"/>
    <property type="match status" value="1"/>
</dbReference>